<dbReference type="AlphaFoldDB" id="A0A1H2UWG3"/>
<sequence length="70" mass="7382">MKQNVGKFDRVFRLVLGVILIAAPLLSGFALFNSATATVISLAAGAIMLVTAMMSSCPIYSIFGIKTCKV</sequence>
<feature type="transmembrane region" description="Helical" evidence="1">
    <location>
        <begin position="12"/>
        <end position="32"/>
    </location>
</feature>
<reference evidence="4" key="1">
    <citation type="submission" date="2016-10" db="EMBL/GenBank/DDBJ databases">
        <authorList>
            <person name="Varghese N."/>
            <person name="Submissions S."/>
        </authorList>
    </citation>
    <scope>NUCLEOTIDE SEQUENCE [LARGE SCALE GENOMIC DNA]</scope>
    <source>
        <strain evidence="4">DSM 26922</strain>
    </source>
</reference>
<dbReference type="EMBL" id="FNOI01000002">
    <property type="protein sequence ID" value="SDW60422.1"/>
    <property type="molecule type" value="Genomic_DNA"/>
</dbReference>
<dbReference type="InterPro" id="IPR021309">
    <property type="entry name" value="YgaP-like_TM"/>
</dbReference>
<name>A0A1H2UWG3_9RHOB</name>
<keyword evidence="1" id="KW-0812">Transmembrane</keyword>
<feature type="transmembrane region" description="Helical" evidence="1">
    <location>
        <begin position="38"/>
        <end position="63"/>
    </location>
</feature>
<keyword evidence="1" id="KW-1133">Transmembrane helix</keyword>
<gene>
    <name evidence="3" type="ORF">SAMN04488001_1313</name>
</gene>
<keyword evidence="4" id="KW-1185">Reference proteome</keyword>
<evidence type="ECO:0000313" key="3">
    <source>
        <dbReference type="EMBL" id="SDW60422.1"/>
    </source>
</evidence>
<proteinExistence type="predicted"/>
<dbReference type="Pfam" id="PF11127">
    <property type="entry name" value="YgaP-like_TM"/>
    <property type="match status" value="1"/>
</dbReference>
<keyword evidence="1" id="KW-0472">Membrane</keyword>
<feature type="domain" description="Inner membrane protein YgaP-like transmembrane" evidence="2">
    <location>
        <begin position="1"/>
        <end position="69"/>
    </location>
</feature>
<evidence type="ECO:0000259" key="2">
    <source>
        <dbReference type="Pfam" id="PF11127"/>
    </source>
</evidence>
<dbReference type="STRING" id="670155.SAMN04488001_1313"/>
<protein>
    <recommendedName>
        <fullName evidence="2">Inner membrane protein YgaP-like transmembrane domain-containing protein</fullName>
    </recommendedName>
</protein>
<evidence type="ECO:0000313" key="4">
    <source>
        <dbReference type="Proteomes" id="UP000199441"/>
    </source>
</evidence>
<dbReference type="OrthoDB" id="9804804at2"/>
<dbReference type="RefSeq" id="WP_089945896.1">
    <property type="nucleotide sequence ID" value="NZ_FNOI01000002.1"/>
</dbReference>
<organism evidence="3 4">
    <name type="scientific">Litoreibacter albidus</name>
    <dbReference type="NCBI Taxonomy" id="670155"/>
    <lineage>
        <taxon>Bacteria</taxon>
        <taxon>Pseudomonadati</taxon>
        <taxon>Pseudomonadota</taxon>
        <taxon>Alphaproteobacteria</taxon>
        <taxon>Rhodobacterales</taxon>
        <taxon>Roseobacteraceae</taxon>
        <taxon>Litoreibacter</taxon>
    </lineage>
</organism>
<accession>A0A1H2UWG3</accession>
<dbReference type="Proteomes" id="UP000199441">
    <property type="component" value="Unassembled WGS sequence"/>
</dbReference>
<evidence type="ECO:0000256" key="1">
    <source>
        <dbReference type="SAM" id="Phobius"/>
    </source>
</evidence>